<evidence type="ECO:0000256" key="1">
    <source>
        <dbReference type="SAM" id="Phobius"/>
    </source>
</evidence>
<dbReference type="InterPro" id="IPR023393">
    <property type="entry name" value="START-like_dom_sf"/>
</dbReference>
<protein>
    <submittedName>
        <fullName evidence="2">START domain-containing protein</fullName>
    </submittedName>
</protein>
<dbReference type="Gene3D" id="3.30.530.20">
    <property type="match status" value="1"/>
</dbReference>
<evidence type="ECO:0000313" key="3">
    <source>
        <dbReference type="Proteomes" id="UP001499959"/>
    </source>
</evidence>
<keyword evidence="1" id="KW-1133">Transmembrane helix</keyword>
<feature type="transmembrane region" description="Helical" evidence="1">
    <location>
        <begin position="24"/>
        <end position="44"/>
    </location>
</feature>
<evidence type="ECO:0000313" key="2">
    <source>
        <dbReference type="EMBL" id="GAA4797866.1"/>
    </source>
</evidence>
<keyword evidence="1" id="KW-0812">Transmembrane</keyword>
<dbReference type="EMBL" id="BAABJE010000014">
    <property type="protein sequence ID" value="GAA4797866.1"/>
    <property type="molecule type" value="Genomic_DNA"/>
</dbReference>
<proteinExistence type="predicted"/>
<dbReference type="Proteomes" id="UP001499959">
    <property type="component" value="Unassembled WGS sequence"/>
</dbReference>
<name>A0ABP9BS14_9GAMM</name>
<gene>
    <name evidence="2" type="ORF">GCM10023307_24750</name>
</gene>
<keyword evidence="1" id="KW-0472">Membrane</keyword>
<dbReference type="RefSeq" id="WP_345303651.1">
    <property type="nucleotide sequence ID" value="NZ_BAABJE010000014.1"/>
</dbReference>
<sequence length="251" mass="28627">MNAASNTDKVAAPRKIKDPLWKRLYFAFSLLVMVLLVAHFTWVASGTGEWKLAKDEDGIKVYLLKAPGDPLLKARTVMEGDYTLTQLASQHLIVGDTLAVCKEWIPGCKDMTRIQDFDPVRGYDKDMWRVEVPGPFADRELLITTMFSQDKKTKEVVLDVVSIPNTLPHTPGVVRVERMHNRWTYTPKANGKVEVSLIQDVDLPGIGFFPYFLLNMTLVDHSHTFFATTLRRTLKEDRFVNAKLDFIDDIR</sequence>
<dbReference type="SUPFAM" id="SSF55961">
    <property type="entry name" value="Bet v1-like"/>
    <property type="match status" value="1"/>
</dbReference>
<reference evidence="3" key="1">
    <citation type="journal article" date="2019" name="Int. J. Syst. Evol. Microbiol.">
        <title>The Global Catalogue of Microorganisms (GCM) 10K type strain sequencing project: providing services to taxonomists for standard genome sequencing and annotation.</title>
        <authorList>
            <consortium name="The Broad Institute Genomics Platform"/>
            <consortium name="The Broad Institute Genome Sequencing Center for Infectious Disease"/>
            <person name="Wu L."/>
            <person name="Ma J."/>
        </authorList>
    </citation>
    <scope>NUCLEOTIDE SEQUENCE [LARGE SCALE GENOMIC DNA]</scope>
    <source>
        <strain evidence="3">JCM 18204</strain>
    </source>
</reference>
<organism evidence="2 3">
    <name type="scientific">Lysobacter hankyongensis</name>
    <dbReference type="NCBI Taxonomy" id="1176535"/>
    <lineage>
        <taxon>Bacteria</taxon>
        <taxon>Pseudomonadati</taxon>
        <taxon>Pseudomonadota</taxon>
        <taxon>Gammaproteobacteria</taxon>
        <taxon>Lysobacterales</taxon>
        <taxon>Lysobacteraceae</taxon>
        <taxon>Lysobacter</taxon>
    </lineage>
</organism>
<keyword evidence="3" id="KW-1185">Reference proteome</keyword>
<comment type="caution">
    <text evidence="2">The sequence shown here is derived from an EMBL/GenBank/DDBJ whole genome shotgun (WGS) entry which is preliminary data.</text>
</comment>
<accession>A0ABP9BS14</accession>